<keyword evidence="10" id="KW-1185">Reference proteome</keyword>
<dbReference type="PANTHER" id="PTHR34273">
    <property type="entry name" value="METHYLTHIORIBOSE KINASE"/>
    <property type="match status" value="1"/>
</dbReference>
<dbReference type="InterPro" id="IPR009212">
    <property type="entry name" value="Methylthioribose_kinase"/>
</dbReference>
<evidence type="ECO:0000256" key="6">
    <source>
        <dbReference type="ARBA" id="ARBA00022777"/>
    </source>
</evidence>
<keyword evidence="4 9" id="KW-0808">Transferase</keyword>
<comment type="subunit">
    <text evidence="2">Homodimer.</text>
</comment>
<name>A0ABT4RL17_9ACTN</name>
<evidence type="ECO:0000256" key="4">
    <source>
        <dbReference type="ARBA" id="ARBA00022679"/>
    </source>
</evidence>
<dbReference type="Gene3D" id="3.90.1200.10">
    <property type="match status" value="1"/>
</dbReference>
<gene>
    <name evidence="9" type="primary">mtnK</name>
    <name evidence="9" type="ORF">OJ962_17255</name>
</gene>
<accession>A0ABT4RL17</accession>
<evidence type="ECO:0000256" key="5">
    <source>
        <dbReference type="ARBA" id="ARBA00022741"/>
    </source>
</evidence>
<dbReference type="Proteomes" id="UP001147700">
    <property type="component" value="Unassembled WGS sequence"/>
</dbReference>
<comment type="similarity">
    <text evidence="1">Belongs to the methylthioribose kinase family.</text>
</comment>
<dbReference type="EC" id="2.7.1.100" evidence="3"/>
<dbReference type="PANTHER" id="PTHR34273:SF2">
    <property type="entry name" value="METHYLTHIORIBOSE KINASE"/>
    <property type="match status" value="1"/>
</dbReference>
<dbReference type="SUPFAM" id="SSF56112">
    <property type="entry name" value="Protein kinase-like (PK-like)"/>
    <property type="match status" value="1"/>
</dbReference>
<keyword evidence="7" id="KW-0067">ATP-binding</keyword>
<dbReference type="NCBIfam" id="TIGR01767">
    <property type="entry name" value="MTRK"/>
    <property type="match status" value="1"/>
</dbReference>
<dbReference type="RefSeq" id="WP_202956630.1">
    <property type="nucleotide sequence ID" value="NZ_JAPCID010000023.1"/>
</dbReference>
<evidence type="ECO:0000256" key="2">
    <source>
        <dbReference type="ARBA" id="ARBA00011738"/>
    </source>
</evidence>
<comment type="caution">
    <text evidence="9">The sequence shown here is derived from an EMBL/GenBank/DDBJ whole genome shotgun (WGS) entry which is preliminary data.</text>
</comment>
<evidence type="ECO:0000259" key="8">
    <source>
        <dbReference type="Pfam" id="PF01636"/>
    </source>
</evidence>
<evidence type="ECO:0000313" key="9">
    <source>
        <dbReference type="EMBL" id="MDA0139253.1"/>
    </source>
</evidence>
<dbReference type="PIRSF" id="PIRSF031134">
    <property type="entry name" value="MTRK"/>
    <property type="match status" value="1"/>
</dbReference>
<dbReference type="GO" id="GO:0046522">
    <property type="term" value="F:S-methyl-5-thioribose kinase activity"/>
    <property type="evidence" value="ECO:0007669"/>
    <property type="project" value="UniProtKB-EC"/>
</dbReference>
<dbReference type="InterPro" id="IPR011009">
    <property type="entry name" value="Kinase-like_dom_sf"/>
</dbReference>
<dbReference type="InterPro" id="IPR002575">
    <property type="entry name" value="Aminoglycoside_PTrfase"/>
</dbReference>
<evidence type="ECO:0000313" key="10">
    <source>
        <dbReference type="Proteomes" id="UP001147700"/>
    </source>
</evidence>
<evidence type="ECO:0000256" key="3">
    <source>
        <dbReference type="ARBA" id="ARBA00012128"/>
    </source>
</evidence>
<evidence type="ECO:0000256" key="7">
    <source>
        <dbReference type="ARBA" id="ARBA00022840"/>
    </source>
</evidence>
<proteinExistence type="inferred from homology"/>
<keyword evidence="5" id="KW-0547">Nucleotide-binding</keyword>
<dbReference type="EMBL" id="JAPCID010000023">
    <property type="protein sequence ID" value="MDA0139253.1"/>
    <property type="molecule type" value="Genomic_DNA"/>
</dbReference>
<protein>
    <recommendedName>
        <fullName evidence="3">S-methyl-5-thioribose kinase</fullName>
        <ecNumber evidence="3">2.7.1.100</ecNumber>
    </recommendedName>
</protein>
<reference evidence="9" key="1">
    <citation type="submission" date="2022-10" db="EMBL/GenBank/DDBJ databases">
        <title>The WGS of Solirubrobacter sp. CPCC 204708.</title>
        <authorList>
            <person name="Jiang Z."/>
        </authorList>
    </citation>
    <scope>NUCLEOTIDE SEQUENCE</scope>
    <source>
        <strain evidence="9">CPCC 204708</strain>
    </source>
</reference>
<evidence type="ECO:0000256" key="1">
    <source>
        <dbReference type="ARBA" id="ARBA00010165"/>
    </source>
</evidence>
<keyword evidence="6 9" id="KW-0418">Kinase</keyword>
<dbReference type="Gene3D" id="3.30.200.20">
    <property type="entry name" value="Phosphorylase Kinase, domain 1"/>
    <property type="match status" value="1"/>
</dbReference>
<organism evidence="9 10">
    <name type="scientific">Solirubrobacter deserti</name>
    <dbReference type="NCBI Taxonomy" id="2282478"/>
    <lineage>
        <taxon>Bacteria</taxon>
        <taxon>Bacillati</taxon>
        <taxon>Actinomycetota</taxon>
        <taxon>Thermoleophilia</taxon>
        <taxon>Solirubrobacterales</taxon>
        <taxon>Solirubrobacteraceae</taxon>
        <taxon>Solirubrobacter</taxon>
    </lineage>
</organism>
<feature type="domain" description="Aminoglycoside phosphotransferase" evidence="8">
    <location>
        <begin position="46"/>
        <end position="290"/>
    </location>
</feature>
<dbReference type="Pfam" id="PF01636">
    <property type="entry name" value="APH"/>
    <property type="match status" value="1"/>
</dbReference>
<sequence>MSGGVSGGRQPHRSTTYELLEPEKVAAYIDARPELADRVDTSSLDVTEVGDGNLNLVFVCQDGGGRGIVLKQALPYVRLVGPSWPFTPERAVAEARAYAVHGRFAAEYLPAFYGFDAERYILAMEDLTDHRVWRGALTDGERHDSAAGDVGRYVARVAFHTSLFGVEAKELKWLTAAAINPDLCEITEDLVLTEPFSGADRNWFQDELADAAASLQTPELKAAAGELKYAFMTRAEALLHGDLHTGSVMVKDGSTRAFDSEFAFYGPIAFDLALPWSNFIVTMARDAVLGREEHGAWAATLFEQLWDAFEAEFRALWPGVVDPRVFNEPFLERWLAQTQRDAAAFAATEAARRIVGLAHVPDLETLDVEPRAVAGRAVIETVKRLLLDRPETAGEVSAIAREEVARG</sequence>